<feature type="transmembrane region" description="Helical" evidence="6">
    <location>
        <begin position="427"/>
        <end position="447"/>
    </location>
</feature>
<gene>
    <name evidence="9" type="ORF">D9613_003332</name>
</gene>
<protein>
    <recommendedName>
        <fullName evidence="8">Major facilitator superfamily (MFS) profile domain-containing protein</fullName>
    </recommendedName>
</protein>
<keyword evidence="7" id="KW-0732">Signal</keyword>
<dbReference type="PROSITE" id="PS50850">
    <property type="entry name" value="MFS"/>
    <property type="match status" value="1"/>
</dbReference>
<feature type="signal peptide" evidence="7">
    <location>
        <begin position="1"/>
        <end position="22"/>
    </location>
</feature>
<feature type="transmembrane region" description="Helical" evidence="6">
    <location>
        <begin position="292"/>
        <end position="311"/>
    </location>
</feature>
<dbReference type="GO" id="GO:0016020">
    <property type="term" value="C:membrane"/>
    <property type="evidence" value="ECO:0007669"/>
    <property type="project" value="UniProtKB-SubCell"/>
</dbReference>
<dbReference type="PANTHER" id="PTHR23504">
    <property type="entry name" value="MAJOR FACILITATOR SUPERFAMILY DOMAIN-CONTAINING PROTEIN 10"/>
    <property type="match status" value="1"/>
</dbReference>
<evidence type="ECO:0000256" key="2">
    <source>
        <dbReference type="ARBA" id="ARBA00022448"/>
    </source>
</evidence>
<keyword evidence="10" id="KW-1185">Reference proteome</keyword>
<reference evidence="9 10" key="1">
    <citation type="submission" date="2019-12" db="EMBL/GenBank/DDBJ databases">
        <authorList>
            <person name="Floudas D."/>
            <person name="Bentzer J."/>
            <person name="Ahren D."/>
            <person name="Johansson T."/>
            <person name="Persson P."/>
            <person name="Tunlid A."/>
        </authorList>
    </citation>
    <scope>NUCLEOTIDE SEQUENCE [LARGE SCALE GENOMIC DNA]</scope>
    <source>
        <strain evidence="9 10">CBS 102.39</strain>
    </source>
</reference>
<comment type="caution">
    <text evidence="9">The sequence shown here is derived from an EMBL/GenBank/DDBJ whole genome shotgun (WGS) entry which is preliminary data.</text>
</comment>
<feature type="domain" description="Major facilitator superfamily (MFS) profile" evidence="8">
    <location>
        <begin position="10"/>
        <end position="454"/>
    </location>
</feature>
<dbReference type="Proteomes" id="UP000521872">
    <property type="component" value="Unassembled WGS sequence"/>
</dbReference>
<evidence type="ECO:0000313" key="10">
    <source>
        <dbReference type="Proteomes" id="UP000521872"/>
    </source>
</evidence>
<dbReference type="SUPFAM" id="SSF103473">
    <property type="entry name" value="MFS general substrate transporter"/>
    <property type="match status" value="1"/>
</dbReference>
<evidence type="ECO:0000313" key="9">
    <source>
        <dbReference type="EMBL" id="KAF4614417.1"/>
    </source>
</evidence>
<evidence type="ECO:0000256" key="5">
    <source>
        <dbReference type="ARBA" id="ARBA00023136"/>
    </source>
</evidence>
<feature type="transmembrane region" description="Helical" evidence="6">
    <location>
        <begin position="357"/>
        <end position="381"/>
    </location>
</feature>
<feature type="chain" id="PRO_5034363380" description="Major facilitator superfamily (MFS) profile domain-containing protein" evidence="7">
    <location>
        <begin position="23"/>
        <end position="454"/>
    </location>
</feature>
<dbReference type="PANTHER" id="PTHR23504:SF15">
    <property type="entry name" value="MAJOR FACILITATOR SUPERFAMILY (MFS) PROFILE DOMAIN-CONTAINING PROTEIN"/>
    <property type="match status" value="1"/>
</dbReference>
<feature type="transmembrane region" description="Helical" evidence="6">
    <location>
        <begin position="401"/>
        <end position="421"/>
    </location>
</feature>
<feature type="transmembrane region" description="Helical" evidence="6">
    <location>
        <begin position="81"/>
        <end position="99"/>
    </location>
</feature>
<accession>A0A8H4QNI3</accession>
<keyword evidence="3 6" id="KW-0812">Transmembrane</keyword>
<keyword evidence="2" id="KW-0813">Transport</keyword>
<proteinExistence type="predicted"/>
<name>A0A8H4QNI3_9AGAR</name>
<dbReference type="GO" id="GO:0022857">
    <property type="term" value="F:transmembrane transporter activity"/>
    <property type="evidence" value="ECO:0007669"/>
    <property type="project" value="InterPro"/>
</dbReference>
<evidence type="ECO:0000256" key="4">
    <source>
        <dbReference type="ARBA" id="ARBA00022989"/>
    </source>
</evidence>
<evidence type="ECO:0000256" key="3">
    <source>
        <dbReference type="ARBA" id="ARBA00022692"/>
    </source>
</evidence>
<dbReference type="InterPro" id="IPR036259">
    <property type="entry name" value="MFS_trans_sf"/>
</dbReference>
<dbReference type="Gene3D" id="1.20.1250.20">
    <property type="entry name" value="MFS general substrate transporter like domains"/>
    <property type="match status" value="1"/>
</dbReference>
<evidence type="ECO:0000256" key="6">
    <source>
        <dbReference type="SAM" id="Phobius"/>
    </source>
</evidence>
<evidence type="ECO:0000256" key="7">
    <source>
        <dbReference type="SAM" id="SignalP"/>
    </source>
</evidence>
<organism evidence="9 10">
    <name type="scientific">Agrocybe pediades</name>
    <dbReference type="NCBI Taxonomy" id="84607"/>
    <lineage>
        <taxon>Eukaryota</taxon>
        <taxon>Fungi</taxon>
        <taxon>Dikarya</taxon>
        <taxon>Basidiomycota</taxon>
        <taxon>Agaricomycotina</taxon>
        <taxon>Agaricomycetes</taxon>
        <taxon>Agaricomycetidae</taxon>
        <taxon>Agaricales</taxon>
        <taxon>Agaricineae</taxon>
        <taxon>Strophariaceae</taxon>
        <taxon>Agrocybe</taxon>
    </lineage>
</organism>
<feature type="transmembrane region" description="Helical" evidence="6">
    <location>
        <begin position="251"/>
        <end position="272"/>
    </location>
</feature>
<keyword evidence="4 6" id="KW-1133">Transmembrane helix</keyword>
<dbReference type="EMBL" id="JAACJL010000044">
    <property type="protein sequence ID" value="KAF4614417.1"/>
    <property type="molecule type" value="Genomic_DNA"/>
</dbReference>
<sequence>MQRTPLPAAQIAILLLLRFVESASTFVIFPFLNELISTVTGGDNAKVGYYAGLMESIRQGLSLVSVMYWSCLSDHIGRKPVLSLGTLALGVSITSFGLSKTFWARVVSRCMFTALNSNASVIKSMLGEITDHSNSADAFAPLHVPWAVGSSFGALAGGWLARPQEHLPRIFGGPFWSEYPYFLPCAVMGLISSGAFLVLFVGLDETIKQGFFYRHNRADSTPEVEPLLASSSSDRESEVPVRLQELLQWKIMLPILNYVCLASLHASFNSIQPLFLAMPVDIGGLGLAPQKIGLILGAYGVANSICQTLLLGRLVRRFGVKNVLVVATSAFIPMFMFPPLMNLLVESSRYGFSYAMWIMLACQLSCSLVMELAYGCTYIFITASAPNKRSLGATNGFAQTLVSIGRIVTPAMASSLLSLSIERHILWGYASYVALVGISLAGVWLAWKLPRGLQ</sequence>
<dbReference type="Pfam" id="PF07690">
    <property type="entry name" value="MFS_1"/>
    <property type="match status" value="2"/>
</dbReference>
<keyword evidence="5 6" id="KW-0472">Membrane</keyword>
<dbReference type="AlphaFoldDB" id="A0A8H4QNI3"/>
<dbReference type="InterPro" id="IPR020846">
    <property type="entry name" value="MFS_dom"/>
</dbReference>
<feature type="transmembrane region" description="Helical" evidence="6">
    <location>
        <begin position="181"/>
        <end position="203"/>
    </location>
</feature>
<feature type="transmembrane region" description="Helical" evidence="6">
    <location>
        <begin position="323"/>
        <end position="345"/>
    </location>
</feature>
<dbReference type="InterPro" id="IPR011701">
    <property type="entry name" value="MFS"/>
</dbReference>
<evidence type="ECO:0000256" key="1">
    <source>
        <dbReference type="ARBA" id="ARBA00004141"/>
    </source>
</evidence>
<comment type="subcellular location">
    <subcellularLocation>
        <location evidence="1">Membrane</location>
        <topology evidence="1">Multi-pass membrane protein</topology>
    </subcellularLocation>
</comment>
<evidence type="ECO:0000259" key="8">
    <source>
        <dbReference type="PROSITE" id="PS50850"/>
    </source>
</evidence>